<dbReference type="SUPFAM" id="SSF55785">
    <property type="entry name" value="PYP-like sensor domain (PAS domain)"/>
    <property type="match status" value="1"/>
</dbReference>
<keyword evidence="7" id="KW-0812">Transmembrane</keyword>
<evidence type="ECO:0000313" key="23">
    <source>
        <dbReference type="Proteomes" id="UP000270626"/>
    </source>
</evidence>
<feature type="domain" description="PAC" evidence="21">
    <location>
        <begin position="131"/>
        <end position="184"/>
    </location>
</feature>
<dbReference type="PANTHER" id="PTHR45339">
    <property type="entry name" value="HYBRID SIGNAL TRANSDUCTION HISTIDINE KINASE J"/>
    <property type="match status" value="1"/>
</dbReference>
<dbReference type="Gene3D" id="3.30.565.10">
    <property type="entry name" value="Histidine kinase-like ATPase, C-terminal domain"/>
    <property type="match status" value="1"/>
</dbReference>
<dbReference type="PROSITE" id="PS50113">
    <property type="entry name" value="PAC"/>
    <property type="match status" value="1"/>
</dbReference>
<feature type="modified residue" description="4-aspartylphosphate" evidence="18">
    <location>
        <position position="496"/>
    </location>
</feature>
<evidence type="ECO:0000256" key="13">
    <source>
        <dbReference type="ARBA" id="ARBA00023136"/>
    </source>
</evidence>
<feature type="domain" description="Response regulatory" evidence="20">
    <location>
        <begin position="592"/>
        <end position="717"/>
    </location>
</feature>
<dbReference type="InterPro" id="IPR001610">
    <property type="entry name" value="PAC"/>
</dbReference>
<protein>
    <recommendedName>
        <fullName evidence="16">Sensory/regulatory protein RpfC</fullName>
        <ecNumber evidence="3">2.7.13.3</ecNumber>
    </recommendedName>
    <alternativeName>
        <fullName evidence="17">Virulence sensor protein BvgS</fullName>
    </alternativeName>
</protein>
<dbReference type="SUPFAM" id="SSF47384">
    <property type="entry name" value="Homodimeric domain of signal transducing histidine kinase"/>
    <property type="match status" value="1"/>
</dbReference>
<dbReference type="RefSeq" id="WP_121457692.1">
    <property type="nucleotide sequence ID" value="NZ_RBXP01000013.1"/>
</dbReference>
<dbReference type="Gene3D" id="1.10.287.130">
    <property type="match status" value="1"/>
</dbReference>
<evidence type="ECO:0000256" key="7">
    <source>
        <dbReference type="ARBA" id="ARBA00022692"/>
    </source>
</evidence>
<dbReference type="EMBL" id="RBXP01000013">
    <property type="protein sequence ID" value="RKT59456.1"/>
    <property type="molecule type" value="Genomic_DNA"/>
</dbReference>
<dbReference type="SUPFAM" id="SSF55874">
    <property type="entry name" value="ATPase domain of HSP90 chaperone/DNA topoisomerase II/histidine kinase"/>
    <property type="match status" value="1"/>
</dbReference>
<dbReference type="InterPro" id="IPR003594">
    <property type="entry name" value="HATPase_dom"/>
</dbReference>
<evidence type="ECO:0000256" key="1">
    <source>
        <dbReference type="ARBA" id="ARBA00000085"/>
    </source>
</evidence>
<dbReference type="PROSITE" id="PS50110">
    <property type="entry name" value="RESPONSE_REGULATORY"/>
    <property type="match status" value="2"/>
</dbReference>
<dbReference type="GO" id="GO:0005524">
    <property type="term" value="F:ATP binding"/>
    <property type="evidence" value="ECO:0007669"/>
    <property type="project" value="UniProtKB-KW"/>
</dbReference>
<dbReference type="InterPro" id="IPR013655">
    <property type="entry name" value="PAS_fold_3"/>
</dbReference>
<keyword evidence="4" id="KW-1003">Cell membrane</keyword>
<dbReference type="CDD" id="cd00130">
    <property type="entry name" value="PAS"/>
    <property type="match status" value="1"/>
</dbReference>
<comment type="caution">
    <text evidence="22">The sequence shown here is derived from an EMBL/GenBank/DDBJ whole genome shotgun (WGS) entry which is preliminary data.</text>
</comment>
<feature type="domain" description="Response regulatory" evidence="20">
    <location>
        <begin position="442"/>
        <end position="562"/>
    </location>
</feature>
<comment type="subcellular location">
    <subcellularLocation>
        <location evidence="2">Cell membrane</location>
        <topology evidence="2">Multi-pass membrane protein</topology>
    </subcellularLocation>
</comment>
<dbReference type="SMART" id="SM00387">
    <property type="entry name" value="HATPase_c"/>
    <property type="match status" value="1"/>
</dbReference>
<feature type="domain" description="Histidine kinase" evidence="19">
    <location>
        <begin position="202"/>
        <end position="423"/>
    </location>
</feature>
<keyword evidence="8" id="KW-0547">Nucleotide-binding</keyword>
<dbReference type="AlphaFoldDB" id="A0A495WCU5"/>
<keyword evidence="9 22" id="KW-0418">Kinase</keyword>
<keyword evidence="10" id="KW-0067">ATP-binding</keyword>
<evidence type="ECO:0000256" key="8">
    <source>
        <dbReference type="ARBA" id="ARBA00022741"/>
    </source>
</evidence>
<dbReference type="InterPro" id="IPR036641">
    <property type="entry name" value="HPT_dom_sf"/>
</dbReference>
<organism evidence="22 23">
    <name type="scientific">Azonexus fungiphilus</name>
    <dbReference type="NCBI Taxonomy" id="146940"/>
    <lineage>
        <taxon>Bacteria</taxon>
        <taxon>Pseudomonadati</taxon>
        <taxon>Pseudomonadota</taxon>
        <taxon>Betaproteobacteria</taxon>
        <taxon>Rhodocyclales</taxon>
        <taxon>Azonexaceae</taxon>
        <taxon>Azonexus</taxon>
    </lineage>
</organism>
<dbReference type="SMART" id="SM00086">
    <property type="entry name" value="PAC"/>
    <property type="match status" value="1"/>
</dbReference>
<dbReference type="SMART" id="SM00448">
    <property type="entry name" value="REC"/>
    <property type="match status" value="2"/>
</dbReference>
<dbReference type="InterPro" id="IPR001789">
    <property type="entry name" value="Sig_transdc_resp-reg_receiver"/>
</dbReference>
<dbReference type="PRINTS" id="PR00344">
    <property type="entry name" value="BCTRLSENSOR"/>
</dbReference>
<evidence type="ECO:0000313" key="22">
    <source>
        <dbReference type="EMBL" id="RKT59456.1"/>
    </source>
</evidence>
<evidence type="ECO:0000256" key="3">
    <source>
        <dbReference type="ARBA" id="ARBA00012438"/>
    </source>
</evidence>
<keyword evidence="23" id="KW-1185">Reference proteome</keyword>
<evidence type="ECO:0000256" key="15">
    <source>
        <dbReference type="ARBA" id="ARBA00064003"/>
    </source>
</evidence>
<reference evidence="22 23" key="1">
    <citation type="submission" date="2018-10" db="EMBL/GenBank/DDBJ databases">
        <title>Genomic Encyclopedia of Type Strains, Phase IV (KMG-IV): sequencing the most valuable type-strain genomes for metagenomic binning, comparative biology and taxonomic classification.</title>
        <authorList>
            <person name="Goeker M."/>
        </authorList>
    </citation>
    <scope>NUCLEOTIDE SEQUENCE [LARGE SCALE GENOMIC DNA]</scope>
    <source>
        <strain evidence="22 23">DSM 23841</strain>
    </source>
</reference>
<dbReference type="CDD" id="cd16922">
    <property type="entry name" value="HATPase_EvgS-ArcB-TorS-like"/>
    <property type="match status" value="1"/>
</dbReference>
<comment type="catalytic activity">
    <reaction evidence="1">
        <text>ATP + protein L-histidine = ADP + protein N-phospho-L-histidine.</text>
        <dbReference type="EC" id="2.7.13.3"/>
    </reaction>
</comment>
<dbReference type="CDD" id="cd00082">
    <property type="entry name" value="HisKA"/>
    <property type="match status" value="1"/>
</dbReference>
<dbReference type="Proteomes" id="UP000270626">
    <property type="component" value="Unassembled WGS sequence"/>
</dbReference>
<evidence type="ECO:0000256" key="5">
    <source>
        <dbReference type="ARBA" id="ARBA00022553"/>
    </source>
</evidence>
<dbReference type="InterPro" id="IPR003661">
    <property type="entry name" value="HisK_dim/P_dom"/>
</dbReference>
<dbReference type="Gene3D" id="3.30.450.20">
    <property type="entry name" value="PAS domain"/>
    <property type="match status" value="1"/>
</dbReference>
<dbReference type="Pfam" id="PF01627">
    <property type="entry name" value="Hpt"/>
    <property type="match status" value="1"/>
</dbReference>
<evidence type="ECO:0000259" key="19">
    <source>
        <dbReference type="PROSITE" id="PS50109"/>
    </source>
</evidence>
<dbReference type="GO" id="GO:0000155">
    <property type="term" value="F:phosphorelay sensor kinase activity"/>
    <property type="evidence" value="ECO:0007669"/>
    <property type="project" value="InterPro"/>
</dbReference>
<dbReference type="InterPro" id="IPR036097">
    <property type="entry name" value="HisK_dim/P_sf"/>
</dbReference>
<dbReference type="EC" id="2.7.13.3" evidence="3"/>
<evidence type="ECO:0000256" key="4">
    <source>
        <dbReference type="ARBA" id="ARBA00022475"/>
    </source>
</evidence>
<comment type="function">
    <text evidence="14">Member of the two-component regulatory system BvgS/BvgA. Phosphorylates BvgA via a four-step phosphorelay in response to environmental signals.</text>
</comment>
<dbReference type="GO" id="GO:0005886">
    <property type="term" value="C:plasma membrane"/>
    <property type="evidence" value="ECO:0007669"/>
    <property type="project" value="UniProtKB-SubCell"/>
</dbReference>
<dbReference type="InterPro" id="IPR011006">
    <property type="entry name" value="CheY-like_superfamily"/>
</dbReference>
<keyword evidence="11" id="KW-1133">Transmembrane helix</keyword>
<dbReference type="CDD" id="cd17546">
    <property type="entry name" value="REC_hyHK_CKI1_RcsC-like"/>
    <property type="match status" value="1"/>
</dbReference>
<dbReference type="SUPFAM" id="SSF52172">
    <property type="entry name" value="CheY-like"/>
    <property type="match status" value="2"/>
</dbReference>
<keyword evidence="6" id="KW-0808">Transferase</keyword>
<dbReference type="InterPro" id="IPR036890">
    <property type="entry name" value="HATPase_C_sf"/>
</dbReference>
<evidence type="ECO:0000256" key="6">
    <source>
        <dbReference type="ARBA" id="ARBA00022679"/>
    </source>
</evidence>
<gene>
    <name evidence="22" type="ORF">DFR40_1344</name>
</gene>
<dbReference type="SMART" id="SM00388">
    <property type="entry name" value="HisKA"/>
    <property type="match status" value="1"/>
</dbReference>
<dbReference type="SUPFAM" id="SSF47226">
    <property type="entry name" value="Histidine-containing phosphotransfer domain, HPT domain"/>
    <property type="match status" value="1"/>
</dbReference>
<dbReference type="FunFam" id="3.30.565.10:FF:000010">
    <property type="entry name" value="Sensor histidine kinase RcsC"/>
    <property type="match status" value="1"/>
</dbReference>
<dbReference type="InterPro" id="IPR035965">
    <property type="entry name" value="PAS-like_dom_sf"/>
</dbReference>
<evidence type="ECO:0000256" key="2">
    <source>
        <dbReference type="ARBA" id="ARBA00004651"/>
    </source>
</evidence>
<keyword evidence="12" id="KW-0902">Two-component regulatory system</keyword>
<name>A0A495WCU5_9RHOO</name>
<feature type="modified residue" description="4-aspartylphosphate" evidence="18">
    <location>
        <position position="641"/>
    </location>
</feature>
<accession>A0A495WCU5</accession>
<dbReference type="InterPro" id="IPR000014">
    <property type="entry name" value="PAS"/>
</dbReference>
<dbReference type="Gene3D" id="3.40.50.2300">
    <property type="match status" value="2"/>
</dbReference>
<dbReference type="InterPro" id="IPR008207">
    <property type="entry name" value="Sig_transdc_His_kin_Hpt_dom"/>
</dbReference>
<evidence type="ECO:0000259" key="20">
    <source>
        <dbReference type="PROSITE" id="PS50110"/>
    </source>
</evidence>
<evidence type="ECO:0000256" key="14">
    <source>
        <dbReference type="ARBA" id="ARBA00058004"/>
    </source>
</evidence>
<evidence type="ECO:0000256" key="16">
    <source>
        <dbReference type="ARBA" id="ARBA00068150"/>
    </source>
</evidence>
<keyword evidence="13" id="KW-0472">Membrane</keyword>
<evidence type="ECO:0000256" key="9">
    <source>
        <dbReference type="ARBA" id="ARBA00022777"/>
    </source>
</evidence>
<evidence type="ECO:0000256" key="12">
    <source>
        <dbReference type="ARBA" id="ARBA00023012"/>
    </source>
</evidence>
<dbReference type="OrthoDB" id="8552871at2"/>
<evidence type="ECO:0000256" key="18">
    <source>
        <dbReference type="PROSITE-ProRule" id="PRU00169"/>
    </source>
</evidence>
<evidence type="ECO:0000256" key="10">
    <source>
        <dbReference type="ARBA" id="ARBA00022840"/>
    </source>
</evidence>
<dbReference type="NCBIfam" id="TIGR00229">
    <property type="entry name" value="sensory_box"/>
    <property type="match status" value="1"/>
</dbReference>
<keyword evidence="5 18" id="KW-0597">Phosphoprotein</keyword>
<dbReference type="InterPro" id="IPR005467">
    <property type="entry name" value="His_kinase_dom"/>
</dbReference>
<dbReference type="Gene3D" id="1.20.120.160">
    <property type="entry name" value="HPT domain"/>
    <property type="match status" value="1"/>
</dbReference>
<sequence length="852" mass="92806">MKSRLLQRQLQELFGGEGDAGFRRWLETAEQQGQGELVQAIGKLVERVDAAYLAYTGLSNWNTVLSGDALADWNLRSGTIDAGRHWKEMLGYSQAEIEDGIVHWQRLVHPDDLRQLQSRMAAHVASRDRWFELECRLRARDGSWRWFLVRGAVAAREASGEPARMLVLQRDISQSKAGEADLIAAKEAAESANKARGAFLANMSHEIRTPMNGIIGMTELALDTELDAEQRHYLKTVKSSAESLLTIVNDILDFSKIEAGRMEVESVAFLVEDVILEAVRVLAVNAHRKGLELVVDVRPEVPLRMLGDPTRLRQVVINLVGNAIKFTERGEVVVSVGVDRGDGGADLLHVAVRDTGIGVPQDKQRAIFDAFSQADVSTTRRFGGTGLGLAICAKLVQLMGGRVWLESAEGRGSVFHFTVGLRVDPGTVPPAVVAALPYRGRRALVVEDCEVAGRCLLGMLERAGIQASLVADPVQAAAAMNKSRAMDFPFDYLLVDAAMAAPGGMAMVESWRHGGQRERIMVMLTTENQRHDLGRLRELGVAVHLVKPVGAGDLEVALGLAEVSGGGAREGVELDAFDVPDVPLASQVGGLRVLLVEDNPVNQELALRLLERRGHQVKVANNGAEAVDMFDQGSFDVILMDMQMPVMGGIEATEAIRSHEMRRSWVISHELKPIYIIAMTANVMESDRERCIAAGMNDYVAKPLRPEVLYAALARASGEEPGIASVIGPVVVRTHASGIDLKSALDNLGDADLLATMAGMLLGEWDGHLGNLAQALAARDPVAVRLHAHTLKSLVAMFHAEGARRRSLEIEQAVMAENLDWLACEAGFAALRDEMARIRPHLQAFVETRVMP</sequence>
<dbReference type="Pfam" id="PF00072">
    <property type="entry name" value="Response_reg"/>
    <property type="match status" value="1"/>
</dbReference>
<dbReference type="FunFam" id="1.10.287.130:FF:000002">
    <property type="entry name" value="Two-component osmosensing histidine kinase"/>
    <property type="match status" value="1"/>
</dbReference>
<dbReference type="Pfam" id="PF02518">
    <property type="entry name" value="HATPase_c"/>
    <property type="match status" value="1"/>
</dbReference>
<dbReference type="PROSITE" id="PS50109">
    <property type="entry name" value="HIS_KIN"/>
    <property type="match status" value="1"/>
</dbReference>
<evidence type="ECO:0000259" key="21">
    <source>
        <dbReference type="PROSITE" id="PS50113"/>
    </source>
</evidence>
<dbReference type="Pfam" id="PF08447">
    <property type="entry name" value="PAS_3"/>
    <property type="match status" value="1"/>
</dbReference>
<evidence type="ECO:0000256" key="17">
    <source>
        <dbReference type="ARBA" id="ARBA00070152"/>
    </source>
</evidence>
<comment type="subunit">
    <text evidence="15">At low DSF concentrations, interacts with RpfF.</text>
</comment>
<proteinExistence type="predicted"/>
<dbReference type="InterPro" id="IPR000700">
    <property type="entry name" value="PAS-assoc_C"/>
</dbReference>
<dbReference type="PANTHER" id="PTHR45339:SF1">
    <property type="entry name" value="HYBRID SIGNAL TRANSDUCTION HISTIDINE KINASE J"/>
    <property type="match status" value="1"/>
</dbReference>
<evidence type="ECO:0000256" key="11">
    <source>
        <dbReference type="ARBA" id="ARBA00022989"/>
    </source>
</evidence>
<dbReference type="InterPro" id="IPR004358">
    <property type="entry name" value="Sig_transdc_His_kin-like_C"/>
</dbReference>
<dbReference type="Pfam" id="PF00512">
    <property type="entry name" value="HisKA"/>
    <property type="match status" value="1"/>
</dbReference>